<protein>
    <recommendedName>
        <fullName evidence="2">Mycothiol-dependent maleylpyruvate isomerase metal-binding domain-containing protein</fullName>
    </recommendedName>
</protein>
<dbReference type="GO" id="GO:0046872">
    <property type="term" value="F:metal ion binding"/>
    <property type="evidence" value="ECO:0007669"/>
    <property type="project" value="InterPro"/>
</dbReference>
<reference evidence="3 4" key="1">
    <citation type="journal article" date="2016" name="PeerJ">
        <title>Gall-ID: tools for genotyping gall-causing phytopathogenic bacteria.</title>
        <authorList>
            <person name="Davis E.W.II."/>
            <person name="Weisberg A.J."/>
            <person name="Tabima J.F."/>
            <person name="Grunwald N.J."/>
            <person name="Chang J.H."/>
        </authorList>
    </citation>
    <scope>NUCLEOTIDE SEQUENCE [LARGE SCALE GENOMIC DNA]</scope>
    <source>
        <strain evidence="3 4">N2/73</strain>
    </source>
</reference>
<evidence type="ECO:0000313" key="3">
    <source>
        <dbReference type="EMBL" id="OCJ32838.1"/>
    </source>
</evidence>
<gene>
    <name evidence="3" type="ORF">A6U91_21930</name>
</gene>
<dbReference type="Proteomes" id="UP000093451">
    <property type="component" value="Unassembled WGS sequence"/>
</dbReference>
<feature type="compositionally biased region" description="Basic and acidic residues" evidence="1">
    <location>
        <begin position="1"/>
        <end position="22"/>
    </location>
</feature>
<organism evidence="3 4">
    <name type="scientific">Agrobacterium tumefaciens</name>
    <dbReference type="NCBI Taxonomy" id="358"/>
    <lineage>
        <taxon>Bacteria</taxon>
        <taxon>Pseudomonadati</taxon>
        <taxon>Pseudomonadota</taxon>
        <taxon>Alphaproteobacteria</taxon>
        <taxon>Hyphomicrobiales</taxon>
        <taxon>Rhizobiaceae</taxon>
        <taxon>Rhizobium/Agrobacterium group</taxon>
        <taxon>Agrobacterium</taxon>
        <taxon>Agrobacterium tumefaciens complex</taxon>
    </lineage>
</organism>
<dbReference type="NCBIfam" id="TIGR03083">
    <property type="entry name" value="maleylpyruvate isomerase family mycothiol-dependent enzyme"/>
    <property type="match status" value="1"/>
</dbReference>
<feature type="domain" description="Mycothiol-dependent maleylpyruvate isomerase metal-binding" evidence="2">
    <location>
        <begin position="37"/>
        <end position="171"/>
    </location>
</feature>
<evidence type="ECO:0000259" key="2">
    <source>
        <dbReference type="Pfam" id="PF11716"/>
    </source>
</evidence>
<dbReference type="Gene3D" id="1.20.120.450">
    <property type="entry name" value="dinb family like domain"/>
    <property type="match status" value="1"/>
</dbReference>
<dbReference type="InterPro" id="IPR017517">
    <property type="entry name" value="Maleyloyr_isom"/>
</dbReference>
<dbReference type="Pfam" id="PF11716">
    <property type="entry name" value="MDMPI_N"/>
    <property type="match status" value="1"/>
</dbReference>
<evidence type="ECO:0000256" key="1">
    <source>
        <dbReference type="SAM" id="MobiDB-lite"/>
    </source>
</evidence>
<comment type="caution">
    <text evidence="3">The sequence shown here is derived from an EMBL/GenBank/DDBJ whole genome shotgun (WGS) entry which is preliminary data.</text>
</comment>
<evidence type="ECO:0000313" key="4">
    <source>
        <dbReference type="Proteomes" id="UP000093451"/>
    </source>
</evidence>
<accession>A0AB36ECM5</accession>
<feature type="region of interest" description="Disordered" evidence="1">
    <location>
        <begin position="1"/>
        <end position="25"/>
    </location>
</feature>
<dbReference type="RefSeq" id="WP_065689146.1">
    <property type="nucleotide sequence ID" value="NZ_JBFDVB010000023.1"/>
</dbReference>
<dbReference type="EMBL" id="LXKT01000029">
    <property type="protein sequence ID" value="OCJ32838.1"/>
    <property type="molecule type" value="Genomic_DNA"/>
</dbReference>
<dbReference type="SUPFAM" id="SSF109854">
    <property type="entry name" value="DinB/YfiT-like putative metalloenzymes"/>
    <property type="match status" value="1"/>
</dbReference>
<proteinExistence type="predicted"/>
<dbReference type="InterPro" id="IPR024344">
    <property type="entry name" value="MDMPI_metal-binding"/>
</dbReference>
<dbReference type="InterPro" id="IPR034660">
    <property type="entry name" value="DinB/YfiT-like"/>
</dbReference>
<dbReference type="AlphaFoldDB" id="A0AB36ECM5"/>
<sequence>MTQNKHTDDQTALRERQGKGARYDSPAAPAHELMLARRGTAYFARLLNGIKDDDLDVASLIPGWTRRHVVAYIAYQARQLALMIEAVHDGSPVPVFDTQTMSKLIEDGATLPARALRNLFDHAEVHLNVVWRDLSADNWAAAIMLDGTQVWIRETPWIRARAVWVHAVDLASEGSFLDFPSSLLDALLNDLGKTAPFEKHSLERKGNDCWIIRPDREHEPIFAHPADAARWLSGRGARRLTGLPRNDATFEIPLWPPIFAASA</sequence>
<name>A0AB36ECM5_AGRTU</name>